<evidence type="ECO:0000313" key="2">
    <source>
        <dbReference type="EMBL" id="USD23080.1"/>
    </source>
</evidence>
<reference evidence="2" key="1">
    <citation type="submission" date="2022-02" db="EMBL/GenBank/DDBJ databases">
        <title>Coral-associated bacteria.</title>
        <authorList>
            <person name="Tang K."/>
            <person name="Wang X."/>
        </authorList>
    </citation>
    <scope>NUCLEOTIDE SEQUENCE</scope>
    <source>
        <strain evidence="2">SCSIO 43006</strain>
    </source>
</reference>
<dbReference type="RefSeq" id="WP_252085431.1">
    <property type="nucleotide sequence ID" value="NZ_CP092418.1"/>
</dbReference>
<protein>
    <submittedName>
        <fullName evidence="2">Phytanoyl-CoA dioxygenase family protein</fullName>
    </submittedName>
</protein>
<dbReference type="Gene3D" id="2.60.120.620">
    <property type="entry name" value="q2cbj1_9rhob like domain"/>
    <property type="match status" value="1"/>
</dbReference>
<comment type="cofactor">
    <cofactor evidence="1">
        <name>Fe(2+)</name>
        <dbReference type="ChEBI" id="CHEBI:29033"/>
    </cofactor>
</comment>
<sequence length="221" mass="25281">MIDLEKGYSLINDIFPEGQLEVLQNEFEDLKLARGTGGIRNVEKKHSSIAALATSDLIVNLAQRYLIQRPRLVRSILFDKNEKCNWFVTWHQDKTVAVSSKFTKSGWGPWSVKDGFHHVQPPLHVLKQMITIRIHLDDTDANNGCLKLIPGSQQHGILKKEEIYQYVKEHDPVACEAKSGSALIMYPHILHASDRALFPRRRRVIHLEYSCYELLAGVTWA</sequence>
<dbReference type="GO" id="GO:0051213">
    <property type="term" value="F:dioxygenase activity"/>
    <property type="evidence" value="ECO:0007669"/>
    <property type="project" value="UniProtKB-KW"/>
</dbReference>
<gene>
    <name evidence="2" type="ORF">MJO52_08085</name>
</gene>
<dbReference type="PANTHER" id="PTHR20883">
    <property type="entry name" value="PHYTANOYL-COA DIOXYGENASE DOMAIN CONTAINING 1"/>
    <property type="match status" value="1"/>
</dbReference>
<organism evidence="2 3">
    <name type="scientific">Microbulbifer variabilis</name>
    <dbReference type="NCBI Taxonomy" id="266805"/>
    <lineage>
        <taxon>Bacteria</taxon>
        <taxon>Pseudomonadati</taxon>
        <taxon>Pseudomonadota</taxon>
        <taxon>Gammaproteobacteria</taxon>
        <taxon>Cellvibrionales</taxon>
        <taxon>Microbulbiferaceae</taxon>
        <taxon>Microbulbifer</taxon>
    </lineage>
</organism>
<name>A0ABY4VFJ9_9GAMM</name>
<keyword evidence="2" id="KW-0223">Dioxygenase</keyword>
<dbReference type="Pfam" id="PF05721">
    <property type="entry name" value="PhyH"/>
    <property type="match status" value="1"/>
</dbReference>
<keyword evidence="2" id="KW-0560">Oxidoreductase</keyword>
<dbReference type="SUPFAM" id="SSF51197">
    <property type="entry name" value="Clavaminate synthase-like"/>
    <property type="match status" value="1"/>
</dbReference>
<dbReference type="Proteomes" id="UP001055658">
    <property type="component" value="Chromosome"/>
</dbReference>
<accession>A0ABY4VFJ9</accession>
<keyword evidence="3" id="KW-1185">Reference proteome</keyword>
<dbReference type="EMBL" id="CP092418">
    <property type="protein sequence ID" value="USD23080.1"/>
    <property type="molecule type" value="Genomic_DNA"/>
</dbReference>
<proteinExistence type="predicted"/>
<dbReference type="InterPro" id="IPR008775">
    <property type="entry name" value="Phytyl_CoA_dOase-like"/>
</dbReference>
<evidence type="ECO:0000313" key="3">
    <source>
        <dbReference type="Proteomes" id="UP001055658"/>
    </source>
</evidence>
<evidence type="ECO:0000256" key="1">
    <source>
        <dbReference type="ARBA" id="ARBA00001954"/>
    </source>
</evidence>
<dbReference type="PANTHER" id="PTHR20883:SF48">
    <property type="entry name" value="ECTOINE DIOXYGENASE"/>
    <property type="match status" value="1"/>
</dbReference>